<keyword evidence="5 7" id="KW-0862">Zinc</keyword>
<dbReference type="Pfam" id="PF01457">
    <property type="entry name" value="Peptidase_M8"/>
    <property type="match status" value="1"/>
</dbReference>
<evidence type="ECO:0000256" key="6">
    <source>
        <dbReference type="ARBA" id="ARBA00023049"/>
    </source>
</evidence>
<protein>
    <recommendedName>
        <fullName evidence="7">Leishmanolysin-like peptidase</fullName>
        <ecNumber evidence="7">3.4.24.-</ecNumber>
    </recommendedName>
</protein>
<accession>A0A3R7R6S0</accession>
<dbReference type="RefSeq" id="XP_029223479.1">
    <property type="nucleotide sequence ID" value="XM_029376438.1"/>
</dbReference>
<dbReference type="AlphaFoldDB" id="A0A3R7R6S0"/>
<dbReference type="OrthoDB" id="10556095at2759"/>
<dbReference type="GO" id="GO:0007155">
    <property type="term" value="P:cell adhesion"/>
    <property type="evidence" value="ECO:0007669"/>
    <property type="project" value="InterPro"/>
</dbReference>
<feature type="non-terminal residue" evidence="8">
    <location>
        <position position="1"/>
    </location>
</feature>
<evidence type="ECO:0000256" key="7">
    <source>
        <dbReference type="RuleBase" id="RU366077"/>
    </source>
</evidence>
<evidence type="ECO:0000256" key="1">
    <source>
        <dbReference type="ARBA" id="ARBA00005860"/>
    </source>
</evidence>
<dbReference type="GO" id="GO:0006508">
    <property type="term" value="P:proteolysis"/>
    <property type="evidence" value="ECO:0007669"/>
    <property type="project" value="UniProtKB-KW"/>
</dbReference>
<keyword evidence="2 7" id="KW-0645">Protease</keyword>
<comment type="similarity">
    <text evidence="1 7">Belongs to the peptidase M8 family.</text>
</comment>
<keyword evidence="3 7" id="KW-0479">Metal-binding</keyword>
<sequence length="112" mass="12372">VNYFGSPVTCTAEPILTEHKRQLYTKKIIPEAVKLHAERLLVRPVTENIVVPINPKGHCRHFTIPTGAHERGVVWRVPTLSPTPLPGHSVITFQRGRPSALRGVTFALPSAP</sequence>
<organism evidence="8 9">
    <name type="scientific">Trypanosoma conorhini</name>
    <dbReference type="NCBI Taxonomy" id="83891"/>
    <lineage>
        <taxon>Eukaryota</taxon>
        <taxon>Discoba</taxon>
        <taxon>Euglenozoa</taxon>
        <taxon>Kinetoplastea</taxon>
        <taxon>Metakinetoplastina</taxon>
        <taxon>Trypanosomatida</taxon>
        <taxon>Trypanosomatidae</taxon>
        <taxon>Trypanosoma</taxon>
    </lineage>
</organism>
<comment type="cofactor">
    <cofactor evidence="7">
        <name>Zn(2+)</name>
        <dbReference type="ChEBI" id="CHEBI:29105"/>
    </cofactor>
    <text evidence="7">Binds 1 zinc ion per subunit.</text>
</comment>
<evidence type="ECO:0000313" key="9">
    <source>
        <dbReference type="Proteomes" id="UP000284403"/>
    </source>
</evidence>
<dbReference type="Proteomes" id="UP000284403">
    <property type="component" value="Unassembled WGS sequence"/>
</dbReference>
<comment type="caution">
    <text evidence="8">The sequence shown here is derived from an EMBL/GenBank/DDBJ whole genome shotgun (WGS) entry which is preliminary data.</text>
</comment>
<dbReference type="EMBL" id="MKKU01001195">
    <property type="protein sequence ID" value="RNE96948.1"/>
    <property type="molecule type" value="Genomic_DNA"/>
</dbReference>
<reference evidence="8 9" key="1">
    <citation type="journal article" date="2018" name="BMC Genomics">
        <title>Genomic comparison of Trypanosoma conorhini and Trypanosoma rangeli to Trypanosoma cruzi strains of high and low virulence.</title>
        <authorList>
            <person name="Bradwell K.R."/>
            <person name="Koparde V.N."/>
            <person name="Matveyev A.V."/>
            <person name="Serrano M.G."/>
            <person name="Alves J.M."/>
            <person name="Parikh H."/>
            <person name="Huang B."/>
            <person name="Lee V."/>
            <person name="Espinosa-Alvarez O."/>
            <person name="Ortiz P.A."/>
            <person name="Costa-Martins A.G."/>
            <person name="Teixeira M.M."/>
            <person name="Buck G.A."/>
        </authorList>
    </citation>
    <scope>NUCLEOTIDE SEQUENCE [LARGE SCALE GENOMIC DNA]</scope>
    <source>
        <strain evidence="8 9">025E</strain>
    </source>
</reference>
<evidence type="ECO:0000256" key="2">
    <source>
        <dbReference type="ARBA" id="ARBA00022670"/>
    </source>
</evidence>
<dbReference type="GO" id="GO:0004222">
    <property type="term" value="F:metalloendopeptidase activity"/>
    <property type="evidence" value="ECO:0007669"/>
    <property type="project" value="UniProtKB-UniRule"/>
</dbReference>
<keyword evidence="4 7" id="KW-0378">Hydrolase</keyword>
<name>A0A3R7R6S0_9TRYP</name>
<evidence type="ECO:0000256" key="3">
    <source>
        <dbReference type="ARBA" id="ARBA00022723"/>
    </source>
</evidence>
<dbReference type="GO" id="GO:0016020">
    <property type="term" value="C:membrane"/>
    <property type="evidence" value="ECO:0007669"/>
    <property type="project" value="InterPro"/>
</dbReference>
<dbReference type="EC" id="3.4.24.-" evidence="7"/>
<keyword evidence="6 7" id="KW-0482">Metalloprotease</keyword>
<dbReference type="InterPro" id="IPR001577">
    <property type="entry name" value="Peptidase_M8"/>
</dbReference>
<gene>
    <name evidence="8" type="ORF">Tco025E_09627</name>
</gene>
<keyword evidence="9" id="KW-1185">Reference proteome</keyword>
<evidence type="ECO:0000313" key="8">
    <source>
        <dbReference type="EMBL" id="RNE96948.1"/>
    </source>
</evidence>
<dbReference type="GO" id="GO:0046872">
    <property type="term" value="F:metal ion binding"/>
    <property type="evidence" value="ECO:0007669"/>
    <property type="project" value="UniProtKB-KW"/>
</dbReference>
<dbReference type="SUPFAM" id="SSF55486">
    <property type="entry name" value="Metalloproteases ('zincins'), catalytic domain"/>
    <property type="match status" value="1"/>
</dbReference>
<evidence type="ECO:0000256" key="5">
    <source>
        <dbReference type="ARBA" id="ARBA00022833"/>
    </source>
</evidence>
<evidence type="ECO:0000256" key="4">
    <source>
        <dbReference type="ARBA" id="ARBA00022801"/>
    </source>
</evidence>
<dbReference type="GeneID" id="40323238"/>
<proteinExistence type="inferred from homology"/>
<dbReference type="Gene3D" id="3.10.170.20">
    <property type="match status" value="1"/>
</dbReference>